<evidence type="ECO:0000313" key="1">
    <source>
        <dbReference type="EMBL" id="XDO96205.1"/>
    </source>
</evidence>
<dbReference type="EMBL" id="CP158375">
    <property type="protein sequence ID" value="XDO96205.1"/>
    <property type="molecule type" value="Genomic_DNA"/>
</dbReference>
<evidence type="ECO:0008006" key="2">
    <source>
        <dbReference type="Google" id="ProtNLM"/>
    </source>
</evidence>
<gene>
    <name evidence="1" type="ORF">ABOZ73_15700</name>
</gene>
<protein>
    <recommendedName>
        <fullName evidence="2">DUF4145 domain-containing protein</fullName>
    </recommendedName>
</protein>
<dbReference type="RefSeq" id="WP_369059059.1">
    <property type="nucleotide sequence ID" value="NZ_CP158375.1"/>
</dbReference>
<sequence length="158" mass="17182">MAAIAESWDQIEKGSSRVDAPLELDARTTEIIAAHFGLEREMELAFERLVVRPKELGRLGFGHKVSVLKALLDCPIMDRVTGQLLAFNELRNAAAHPKNPDLAPHIRKLRGLLRGSGIPRSSEVSVSSYAAVITSGLQTSLALATVRRAFGDMAKTHS</sequence>
<reference evidence="1" key="1">
    <citation type="submission" date="2024-06" db="EMBL/GenBank/DDBJ databases">
        <title>Caulobacter inopinatus, sp. nov.</title>
        <authorList>
            <person name="Donachie S.P."/>
        </authorList>
    </citation>
    <scope>NUCLEOTIDE SEQUENCE</scope>
    <source>
        <strain evidence="1">73W</strain>
    </source>
</reference>
<accession>A0AB39KQQ8</accession>
<dbReference type="AlphaFoldDB" id="A0AB39KQQ8"/>
<proteinExistence type="predicted"/>
<organism evidence="1">
    <name type="scientific">Caulobacter sp. 73W</name>
    <dbReference type="NCBI Taxonomy" id="3161137"/>
    <lineage>
        <taxon>Bacteria</taxon>
        <taxon>Pseudomonadati</taxon>
        <taxon>Pseudomonadota</taxon>
        <taxon>Alphaproteobacteria</taxon>
        <taxon>Caulobacterales</taxon>
        <taxon>Caulobacteraceae</taxon>
        <taxon>Caulobacter</taxon>
    </lineage>
</organism>
<name>A0AB39KQQ8_9CAUL</name>